<dbReference type="OrthoDB" id="21018at2759"/>
<dbReference type="EC" id="5.2.1.8" evidence="8"/>
<name>A0A7R9BHA4_9CRUS</name>
<dbReference type="InterPro" id="IPR024604">
    <property type="entry name" value="GSG2_C"/>
</dbReference>
<dbReference type="Proteomes" id="UP000678499">
    <property type="component" value="Unassembled WGS sequence"/>
</dbReference>
<keyword evidence="5 9" id="KW-0067">ATP-binding</keyword>
<dbReference type="PROSITE" id="PS50011">
    <property type="entry name" value="PROTEIN_KINASE_DOM"/>
    <property type="match status" value="1"/>
</dbReference>
<evidence type="ECO:0000256" key="7">
    <source>
        <dbReference type="ARBA" id="ARBA00048679"/>
    </source>
</evidence>
<feature type="region of interest" description="Disordered" evidence="10">
    <location>
        <begin position="35"/>
        <end position="56"/>
    </location>
</feature>
<dbReference type="EMBL" id="OA882294">
    <property type="protein sequence ID" value="CAD7274498.1"/>
    <property type="molecule type" value="Genomic_DNA"/>
</dbReference>
<keyword evidence="14" id="KW-1185">Reference proteome</keyword>
<feature type="domain" description="PPIase FKBP-type" evidence="12">
    <location>
        <begin position="1021"/>
        <end position="1109"/>
    </location>
</feature>
<feature type="region of interest" description="Disordered" evidence="10">
    <location>
        <begin position="543"/>
        <end position="571"/>
    </location>
</feature>
<feature type="binding site" evidence="9">
    <location>
        <position position="650"/>
    </location>
    <ligand>
        <name>ATP</name>
        <dbReference type="ChEBI" id="CHEBI:30616"/>
    </ligand>
</feature>
<dbReference type="EMBL" id="CAJPEX010000257">
    <property type="protein sequence ID" value="CAG0914650.1"/>
    <property type="molecule type" value="Genomic_DNA"/>
</dbReference>
<dbReference type="InterPro" id="IPR046357">
    <property type="entry name" value="PPIase_dom_sf"/>
</dbReference>
<dbReference type="Gene3D" id="1.10.510.10">
    <property type="entry name" value="Transferase(Phosphotransferase) domain 1"/>
    <property type="match status" value="1"/>
</dbReference>
<comment type="catalytic activity">
    <reaction evidence="8">
        <text>[protein]-peptidylproline (omega=180) = [protein]-peptidylproline (omega=0)</text>
        <dbReference type="Rhea" id="RHEA:16237"/>
        <dbReference type="Rhea" id="RHEA-COMP:10747"/>
        <dbReference type="Rhea" id="RHEA-COMP:10748"/>
        <dbReference type="ChEBI" id="CHEBI:83833"/>
        <dbReference type="ChEBI" id="CHEBI:83834"/>
        <dbReference type="EC" id="5.2.1.8"/>
    </reaction>
</comment>
<gene>
    <name evidence="13" type="ORF">NMOB1V02_LOCUS2329</name>
</gene>
<dbReference type="InterPro" id="IPR017441">
    <property type="entry name" value="Protein_kinase_ATP_BS"/>
</dbReference>
<evidence type="ECO:0000256" key="9">
    <source>
        <dbReference type="PROSITE-ProRule" id="PRU10141"/>
    </source>
</evidence>
<feature type="region of interest" description="Disordered" evidence="10">
    <location>
        <begin position="169"/>
        <end position="203"/>
    </location>
</feature>
<evidence type="ECO:0000256" key="3">
    <source>
        <dbReference type="ARBA" id="ARBA00022741"/>
    </source>
</evidence>
<dbReference type="GO" id="GO:0005634">
    <property type="term" value="C:nucleus"/>
    <property type="evidence" value="ECO:0007669"/>
    <property type="project" value="TreeGrafter"/>
</dbReference>
<comment type="catalytic activity">
    <reaction evidence="6">
        <text>L-threonyl-[protein] + ATP = O-phospho-L-threonyl-[protein] + ADP + H(+)</text>
        <dbReference type="Rhea" id="RHEA:46608"/>
        <dbReference type="Rhea" id="RHEA-COMP:11060"/>
        <dbReference type="Rhea" id="RHEA-COMP:11605"/>
        <dbReference type="ChEBI" id="CHEBI:15378"/>
        <dbReference type="ChEBI" id="CHEBI:30013"/>
        <dbReference type="ChEBI" id="CHEBI:30616"/>
        <dbReference type="ChEBI" id="CHEBI:61977"/>
        <dbReference type="ChEBI" id="CHEBI:456216"/>
        <dbReference type="EC" id="2.7.11.1"/>
    </reaction>
</comment>
<dbReference type="SUPFAM" id="SSF54534">
    <property type="entry name" value="FKBP-like"/>
    <property type="match status" value="1"/>
</dbReference>
<dbReference type="GO" id="GO:0000278">
    <property type="term" value="P:mitotic cell cycle"/>
    <property type="evidence" value="ECO:0007669"/>
    <property type="project" value="TreeGrafter"/>
</dbReference>
<evidence type="ECO:0000259" key="12">
    <source>
        <dbReference type="PROSITE" id="PS50059"/>
    </source>
</evidence>
<dbReference type="Pfam" id="PF12330">
    <property type="entry name" value="Haspin_kinase"/>
    <property type="match status" value="1"/>
</dbReference>
<dbReference type="InterPro" id="IPR011009">
    <property type="entry name" value="Kinase-like_dom_sf"/>
</dbReference>
<feature type="compositionally biased region" description="Basic and acidic residues" evidence="10">
    <location>
        <begin position="549"/>
        <end position="571"/>
    </location>
</feature>
<dbReference type="PROSITE" id="PS50059">
    <property type="entry name" value="FKBP_PPIASE"/>
    <property type="match status" value="1"/>
</dbReference>
<dbReference type="GO" id="GO:0005737">
    <property type="term" value="C:cytoplasm"/>
    <property type="evidence" value="ECO:0007669"/>
    <property type="project" value="TreeGrafter"/>
</dbReference>
<protein>
    <recommendedName>
        <fullName evidence="8">peptidylprolyl isomerase</fullName>
        <ecNumber evidence="8">5.2.1.8</ecNumber>
    </recommendedName>
</protein>
<dbReference type="InterPro" id="IPR001179">
    <property type="entry name" value="PPIase_FKBP_dom"/>
</dbReference>
<evidence type="ECO:0000256" key="5">
    <source>
        <dbReference type="ARBA" id="ARBA00022840"/>
    </source>
</evidence>
<accession>A0A7R9BHA4</accession>
<evidence type="ECO:0000256" key="2">
    <source>
        <dbReference type="ARBA" id="ARBA00022679"/>
    </source>
</evidence>
<dbReference type="GO" id="GO:0072354">
    <property type="term" value="F:histone H3T3 kinase activity"/>
    <property type="evidence" value="ECO:0007669"/>
    <property type="project" value="TreeGrafter"/>
</dbReference>
<dbReference type="GO" id="GO:0035556">
    <property type="term" value="P:intracellular signal transduction"/>
    <property type="evidence" value="ECO:0007669"/>
    <property type="project" value="TreeGrafter"/>
</dbReference>
<dbReference type="PANTHER" id="PTHR24419">
    <property type="entry name" value="INTERLEUKIN-1 RECEPTOR-ASSOCIATED KINASE"/>
    <property type="match status" value="1"/>
</dbReference>
<feature type="compositionally biased region" description="Polar residues" evidence="10">
    <location>
        <begin position="176"/>
        <end position="196"/>
    </location>
</feature>
<dbReference type="Pfam" id="PF00254">
    <property type="entry name" value="FKBP_C"/>
    <property type="match status" value="1"/>
</dbReference>
<keyword evidence="4" id="KW-0418">Kinase</keyword>
<comment type="catalytic activity">
    <reaction evidence="7">
        <text>L-seryl-[protein] + ATP = O-phospho-L-seryl-[protein] + ADP + H(+)</text>
        <dbReference type="Rhea" id="RHEA:17989"/>
        <dbReference type="Rhea" id="RHEA-COMP:9863"/>
        <dbReference type="Rhea" id="RHEA-COMP:11604"/>
        <dbReference type="ChEBI" id="CHEBI:15378"/>
        <dbReference type="ChEBI" id="CHEBI:29999"/>
        <dbReference type="ChEBI" id="CHEBI:30616"/>
        <dbReference type="ChEBI" id="CHEBI:83421"/>
        <dbReference type="ChEBI" id="CHEBI:456216"/>
        <dbReference type="EC" id="2.7.11.1"/>
    </reaction>
</comment>
<proteinExistence type="predicted"/>
<dbReference type="InterPro" id="IPR000719">
    <property type="entry name" value="Prot_kinase_dom"/>
</dbReference>
<dbReference type="PROSITE" id="PS00107">
    <property type="entry name" value="PROTEIN_KINASE_ATP"/>
    <property type="match status" value="1"/>
</dbReference>
<evidence type="ECO:0000256" key="8">
    <source>
        <dbReference type="PROSITE-ProRule" id="PRU00277"/>
    </source>
</evidence>
<reference evidence="13" key="1">
    <citation type="submission" date="2020-11" db="EMBL/GenBank/DDBJ databases">
        <authorList>
            <person name="Tran Van P."/>
        </authorList>
    </citation>
    <scope>NUCLEOTIDE SEQUENCE</scope>
</reference>
<evidence type="ECO:0000256" key="1">
    <source>
        <dbReference type="ARBA" id="ARBA00022527"/>
    </source>
</evidence>
<dbReference type="SUPFAM" id="SSF56112">
    <property type="entry name" value="Protein kinase-like (PK-like)"/>
    <property type="match status" value="1"/>
</dbReference>
<evidence type="ECO:0000313" key="14">
    <source>
        <dbReference type="Proteomes" id="UP000678499"/>
    </source>
</evidence>
<keyword evidence="2" id="KW-0808">Transferase</keyword>
<dbReference type="GO" id="GO:0003755">
    <property type="term" value="F:peptidyl-prolyl cis-trans isomerase activity"/>
    <property type="evidence" value="ECO:0007669"/>
    <property type="project" value="UniProtKB-KW"/>
</dbReference>
<evidence type="ECO:0000259" key="11">
    <source>
        <dbReference type="PROSITE" id="PS50011"/>
    </source>
</evidence>
<evidence type="ECO:0000256" key="10">
    <source>
        <dbReference type="SAM" id="MobiDB-lite"/>
    </source>
</evidence>
<dbReference type="Gene3D" id="3.10.50.40">
    <property type="match status" value="1"/>
</dbReference>
<sequence>MKRQKQLLVNTTRTYQRDRSRCRFGRDIDAVRVQWPKQRDAPDPFADSSSNSDQNLFPESLLSSASFIGSPDSFDKLHDPSSFINIRYAPKMRKRARMPNYFSPTTESEEDNTYVTRDLEMFPETTKRRKKPRIRKIAGNAPKIVHEKTDSGFPSDGVENCYGITSRRLPRKAKASENSVPRTPLQSRNYVPSPNLTPHDLSGLHHSTKILQSTPYHGQASTFQSLIFSSIKDASGIVSHESYGSPFLMPKQVAKTGKSTLESSCILRNDMEHFEKMDEKTEPMCDDAYEVLENAPCGEIEGSPAVSLAAVADQYFPNLSFPLDLRPQVFMQNTIGCELEGRIRFQRMKCTVELSQLDIEKSLRTVSFEKRVSTLRETSETSTNFEELQSDLNRPSAALQNGVSDLKPLKIVLRDCFHSSLESKESSSSSFDLRRSLRQIVSRRGCSENTSVATPSMAKSLQADDEILRDVKNVRRRRSSHITFLRLTDEKGEWPDHAQNVSPAKDQVIDDVPPETSNFKIPSLPAPKPLAVKKLPPAKWRCRSSMRFESPKPKESVAEVPSRKDKSEESRNQPWVSLAQCLAYSALDPESKESEDLLIHATHEKSVKTFSAYVQSLFKRAAESRKVGEGTYGEVYSVQLKNSEDCIVVKISPTDGDVMINECLPKRILEMTMEVLTTGVMSDLRHGLHNRCANFVSLQNVVYLQGKYPKRLLDLWDRFREEKETLNERPCNFPLKQRYVAVELEHGGTDLESYTLKHASQGVAVLLQVAVALAVGESAVRFEHRDLHWGNVLLKFTEKAEAEFVLDGKRVSVPTEGVQVTIIDYSLSRMQVPDGVVLFNKLDEDPLLFEHYDPCEPQFQVYRDMRDITGDRWEEFHPRTNVLWLMYLVEKLLYRCKYAKTRELKHKTGRPLLRNFKKALVDAQSATDFVIQNVLVLKIAVASASGSVEFTLETKSNVEALLEETGNEVEDAIFSEDQDSKNFGPPFEAEELVAVGEKLTANDGVVKIVIKPGLGSGVGDGDTVFLKYTMFLDGADTAVDTTFSSKPRIICIEEGHLIEGLRIAVRGMKRKEVSLIVIRSDYAYGEDGCPPLIPRDTAVIIHAKLVRIRRKAAASETGALSLNKDDEEFSVTNEAAFEQEIAKLVKCGNELKAKISSGDFDEAVVFFKRAHRLLGRMKTSCDAERSKWEETSGKIFFMGAVAAGKAGLPALVCSICTAAVQLVTLPDKLRGRIFWRWGEAVGDLANDEESFQMALEKLRVASELLDDDAKIKIRSRAEKIRSARSTFLDTSKCRGMSTNRRSIIPPLTLTVESPLVGFHSRRQGSINEELTRLDTALYVMQLWYFKRPLANQIRICLTPEHHILLRYCIEVEDLGEIYGSRPTAHQISLIRPCSVRTIQRRRIYARIPPQFPL</sequence>
<keyword evidence="8" id="KW-0697">Rotamase</keyword>
<evidence type="ECO:0000313" key="13">
    <source>
        <dbReference type="EMBL" id="CAD7274498.1"/>
    </source>
</evidence>
<keyword evidence="1" id="KW-0723">Serine/threonine-protein kinase</keyword>
<keyword evidence="8" id="KW-0413">Isomerase</keyword>
<feature type="compositionally biased region" description="Polar residues" evidence="10">
    <location>
        <begin position="47"/>
        <end position="56"/>
    </location>
</feature>
<dbReference type="PANTHER" id="PTHR24419:SF18">
    <property type="entry name" value="SERINE_THREONINE-PROTEIN KINASE HASPIN"/>
    <property type="match status" value="1"/>
</dbReference>
<dbReference type="Gene3D" id="3.30.200.20">
    <property type="entry name" value="Phosphorylase Kinase, domain 1"/>
    <property type="match status" value="1"/>
</dbReference>
<organism evidence="13">
    <name type="scientific">Notodromas monacha</name>
    <dbReference type="NCBI Taxonomy" id="399045"/>
    <lineage>
        <taxon>Eukaryota</taxon>
        <taxon>Metazoa</taxon>
        <taxon>Ecdysozoa</taxon>
        <taxon>Arthropoda</taxon>
        <taxon>Crustacea</taxon>
        <taxon>Oligostraca</taxon>
        <taxon>Ostracoda</taxon>
        <taxon>Podocopa</taxon>
        <taxon>Podocopida</taxon>
        <taxon>Cypridocopina</taxon>
        <taxon>Cypridoidea</taxon>
        <taxon>Cyprididae</taxon>
        <taxon>Notodromas</taxon>
    </lineage>
</organism>
<dbReference type="SMART" id="SM01331">
    <property type="entry name" value="DUF3635"/>
    <property type="match status" value="1"/>
</dbReference>
<keyword evidence="3 9" id="KW-0547">Nucleotide-binding</keyword>
<dbReference type="GO" id="GO:0005524">
    <property type="term" value="F:ATP binding"/>
    <property type="evidence" value="ECO:0007669"/>
    <property type="project" value="UniProtKB-UniRule"/>
</dbReference>
<evidence type="ECO:0000256" key="4">
    <source>
        <dbReference type="ARBA" id="ARBA00022777"/>
    </source>
</evidence>
<feature type="domain" description="Protein kinase" evidence="11">
    <location>
        <begin position="621"/>
        <end position="1026"/>
    </location>
</feature>
<evidence type="ECO:0000256" key="6">
    <source>
        <dbReference type="ARBA" id="ARBA00047899"/>
    </source>
</evidence>